<protein>
    <submittedName>
        <fullName evidence="3">Uncharacterized protein</fullName>
    </submittedName>
</protein>
<dbReference type="GeneID" id="54363227"/>
<evidence type="ECO:0000313" key="2">
    <source>
        <dbReference type="Proteomes" id="UP000504637"/>
    </source>
</evidence>
<dbReference type="Proteomes" id="UP000504637">
    <property type="component" value="Unplaced"/>
</dbReference>
<dbReference type="RefSeq" id="XP_033457742.1">
    <property type="nucleotide sequence ID" value="XM_033605427.1"/>
</dbReference>
<accession>A0A6J3LY68</accession>
<dbReference type="AlphaFoldDB" id="A0A6J3LY68"/>
<keyword evidence="1" id="KW-0472">Membrane</keyword>
<evidence type="ECO:0000256" key="1">
    <source>
        <dbReference type="SAM" id="Phobius"/>
    </source>
</evidence>
<name>A0A6J3LY68_9PEZI</name>
<keyword evidence="2" id="KW-1185">Reference proteome</keyword>
<gene>
    <name evidence="3" type="ORF">K489DRAFT_382643</name>
</gene>
<keyword evidence="1" id="KW-0812">Transmembrane</keyword>
<reference evidence="3" key="2">
    <citation type="submission" date="2020-04" db="EMBL/GenBank/DDBJ databases">
        <authorList>
            <consortium name="NCBI Genome Project"/>
        </authorList>
    </citation>
    <scope>NUCLEOTIDE SEQUENCE</scope>
    <source>
        <strain evidence="3">CBS 342.82</strain>
    </source>
</reference>
<evidence type="ECO:0000313" key="3">
    <source>
        <dbReference type="RefSeq" id="XP_033457742.1"/>
    </source>
</evidence>
<reference evidence="3" key="3">
    <citation type="submission" date="2025-08" db="UniProtKB">
        <authorList>
            <consortium name="RefSeq"/>
        </authorList>
    </citation>
    <scope>IDENTIFICATION</scope>
    <source>
        <strain evidence="3">CBS 342.82</strain>
    </source>
</reference>
<organism evidence="3">
    <name type="scientific">Dissoconium aciculare CBS 342.82</name>
    <dbReference type="NCBI Taxonomy" id="1314786"/>
    <lineage>
        <taxon>Eukaryota</taxon>
        <taxon>Fungi</taxon>
        <taxon>Dikarya</taxon>
        <taxon>Ascomycota</taxon>
        <taxon>Pezizomycotina</taxon>
        <taxon>Dothideomycetes</taxon>
        <taxon>Dothideomycetidae</taxon>
        <taxon>Mycosphaerellales</taxon>
        <taxon>Dissoconiaceae</taxon>
        <taxon>Dissoconium</taxon>
    </lineage>
</organism>
<proteinExistence type="predicted"/>
<reference evidence="3" key="1">
    <citation type="submission" date="2020-01" db="EMBL/GenBank/DDBJ databases">
        <authorList>
            <consortium name="DOE Joint Genome Institute"/>
            <person name="Haridas S."/>
            <person name="Albert R."/>
            <person name="Binder M."/>
            <person name="Bloem J."/>
            <person name="Labutti K."/>
            <person name="Salamov A."/>
            <person name="Andreopoulos B."/>
            <person name="Baker S.E."/>
            <person name="Barry K."/>
            <person name="Bills G."/>
            <person name="Bluhm B.H."/>
            <person name="Cannon C."/>
            <person name="Castanera R."/>
            <person name="Culley D.E."/>
            <person name="Daum C."/>
            <person name="Ezra D."/>
            <person name="Gonzalez J.B."/>
            <person name="Henrissat B."/>
            <person name="Kuo A."/>
            <person name="Liang C."/>
            <person name="Lipzen A."/>
            <person name="Lutzoni F."/>
            <person name="Magnuson J."/>
            <person name="Mondo S."/>
            <person name="Nolan M."/>
            <person name="Ohm R."/>
            <person name="Pangilinan J."/>
            <person name="Park H.-J."/>
            <person name="Ramirez L."/>
            <person name="Alfaro M."/>
            <person name="Sun H."/>
            <person name="Tritt A."/>
            <person name="Yoshinaga Y."/>
            <person name="Zwiers L.-H."/>
            <person name="Turgeon B.G."/>
            <person name="Goodwin S.B."/>
            <person name="Spatafora J.W."/>
            <person name="Crous P.W."/>
            <person name="Grigoriev I.V."/>
        </authorList>
    </citation>
    <scope>NUCLEOTIDE SEQUENCE</scope>
    <source>
        <strain evidence="3">CBS 342.82</strain>
    </source>
</reference>
<keyword evidence="1" id="KW-1133">Transmembrane helix</keyword>
<feature type="transmembrane region" description="Helical" evidence="1">
    <location>
        <begin position="76"/>
        <end position="98"/>
    </location>
</feature>
<sequence length="117" mass="13269">MCDVQYIGDWHNWFFNSAYSSSAKHIRPTGTTPHTLAIRTIPLHRVPGSTRGYCRYVGMAREAFMIPRYGKSNVHLLKSLEASILAIWVYIGTVLVLYDKVSNIVVGEKWGNVRICP</sequence>